<dbReference type="GO" id="GO:0003700">
    <property type="term" value="F:DNA-binding transcription factor activity"/>
    <property type="evidence" value="ECO:0007669"/>
    <property type="project" value="TreeGrafter"/>
</dbReference>
<dbReference type="PANTHER" id="PTHR46797:SF1">
    <property type="entry name" value="METHYLPHOSPHONATE SYNTHASE"/>
    <property type="match status" value="1"/>
</dbReference>
<dbReference type="GO" id="GO:0003677">
    <property type="term" value="F:DNA binding"/>
    <property type="evidence" value="ECO:0007669"/>
    <property type="project" value="UniProtKB-KW"/>
</dbReference>
<dbReference type="InterPro" id="IPR050807">
    <property type="entry name" value="TransReg_Diox_bact_type"/>
</dbReference>
<evidence type="ECO:0000259" key="2">
    <source>
        <dbReference type="PROSITE" id="PS50943"/>
    </source>
</evidence>
<dbReference type="SMART" id="SM00530">
    <property type="entry name" value="HTH_XRE"/>
    <property type="match status" value="1"/>
</dbReference>
<dbReference type="Gene3D" id="1.10.260.40">
    <property type="entry name" value="lambda repressor-like DNA-binding domains"/>
    <property type="match status" value="1"/>
</dbReference>
<keyword evidence="1" id="KW-0238">DNA-binding</keyword>
<accession>A0A9W6PJ31</accession>
<dbReference type="InterPro" id="IPR001387">
    <property type="entry name" value="Cro/C1-type_HTH"/>
</dbReference>
<dbReference type="Proteomes" id="UP001165143">
    <property type="component" value="Unassembled WGS sequence"/>
</dbReference>
<evidence type="ECO:0000256" key="1">
    <source>
        <dbReference type="ARBA" id="ARBA00023125"/>
    </source>
</evidence>
<dbReference type="CDD" id="cd02209">
    <property type="entry name" value="cupin_XRE_C"/>
    <property type="match status" value="1"/>
</dbReference>
<protein>
    <submittedName>
        <fullName evidence="3">Transcriptional regulator</fullName>
    </submittedName>
</protein>
<organism evidence="3 4">
    <name type="scientific">Kitasatospora phosalacinea</name>
    <dbReference type="NCBI Taxonomy" id="2065"/>
    <lineage>
        <taxon>Bacteria</taxon>
        <taxon>Bacillati</taxon>
        <taxon>Actinomycetota</taxon>
        <taxon>Actinomycetes</taxon>
        <taxon>Kitasatosporales</taxon>
        <taxon>Streptomycetaceae</taxon>
        <taxon>Kitasatospora</taxon>
    </lineage>
</organism>
<dbReference type="Pfam" id="PF01381">
    <property type="entry name" value="HTH_3"/>
    <property type="match status" value="1"/>
</dbReference>
<dbReference type="InterPro" id="IPR010982">
    <property type="entry name" value="Lambda_DNA-bd_dom_sf"/>
</dbReference>
<dbReference type="Pfam" id="PF07883">
    <property type="entry name" value="Cupin_2"/>
    <property type="match status" value="1"/>
</dbReference>
<dbReference type="InterPro" id="IPR011051">
    <property type="entry name" value="RmlC_Cupin_sf"/>
</dbReference>
<dbReference type="InterPro" id="IPR013096">
    <property type="entry name" value="Cupin_2"/>
</dbReference>
<name>A0A9W6PJ31_9ACTN</name>
<reference evidence="3" key="1">
    <citation type="submission" date="2023-02" db="EMBL/GenBank/DDBJ databases">
        <title>Kitasatospora phosalacinea NBRC 14362.</title>
        <authorList>
            <person name="Ichikawa N."/>
            <person name="Sato H."/>
            <person name="Tonouchi N."/>
        </authorList>
    </citation>
    <scope>NUCLEOTIDE SEQUENCE</scope>
    <source>
        <strain evidence="3">NBRC 14362</strain>
    </source>
</reference>
<evidence type="ECO:0000313" key="3">
    <source>
        <dbReference type="EMBL" id="GLW57155.1"/>
    </source>
</evidence>
<gene>
    <name evidence="3" type="ORF">Kpho01_51660</name>
</gene>
<proteinExistence type="predicted"/>
<dbReference type="CDD" id="cd00093">
    <property type="entry name" value="HTH_XRE"/>
    <property type="match status" value="1"/>
</dbReference>
<evidence type="ECO:0000313" key="4">
    <source>
        <dbReference type="Proteomes" id="UP001165143"/>
    </source>
</evidence>
<feature type="domain" description="HTH cro/C1-type" evidence="2">
    <location>
        <begin position="26"/>
        <end position="80"/>
    </location>
</feature>
<dbReference type="Gene3D" id="2.60.120.10">
    <property type="entry name" value="Jelly Rolls"/>
    <property type="match status" value="1"/>
</dbReference>
<dbReference type="SUPFAM" id="SSF51182">
    <property type="entry name" value="RmlC-like cupins"/>
    <property type="match status" value="1"/>
</dbReference>
<sequence>MHCPNQNIGLPVPDADLVTQALARNLKRLRLDRGHTLDALAARSGVSRGMVVQIEQARTNPSIGTVVRLADALGVSIARLLDYDAASEVRVVPAEDAVRLWNGPAGGSGTLLGGTEAPGPLELWAWHLHPGEGHASDPHPSGTVEIARVDEGVLTLVLDGREHRVPAGSTASYEAGAAHGYRNDGDVPCRVTMVVSVPPPGA</sequence>
<dbReference type="PANTHER" id="PTHR46797">
    <property type="entry name" value="HTH-TYPE TRANSCRIPTIONAL REGULATOR"/>
    <property type="match status" value="1"/>
</dbReference>
<dbReference type="InterPro" id="IPR014710">
    <property type="entry name" value="RmlC-like_jellyroll"/>
</dbReference>
<dbReference type="PROSITE" id="PS50943">
    <property type="entry name" value="HTH_CROC1"/>
    <property type="match status" value="1"/>
</dbReference>
<dbReference type="EMBL" id="BSRX01000034">
    <property type="protein sequence ID" value="GLW57155.1"/>
    <property type="molecule type" value="Genomic_DNA"/>
</dbReference>
<dbReference type="GO" id="GO:0005829">
    <property type="term" value="C:cytosol"/>
    <property type="evidence" value="ECO:0007669"/>
    <property type="project" value="TreeGrafter"/>
</dbReference>
<dbReference type="SUPFAM" id="SSF47413">
    <property type="entry name" value="lambda repressor-like DNA-binding domains"/>
    <property type="match status" value="1"/>
</dbReference>
<dbReference type="AlphaFoldDB" id="A0A9W6PJ31"/>
<comment type="caution">
    <text evidence="3">The sequence shown here is derived from an EMBL/GenBank/DDBJ whole genome shotgun (WGS) entry which is preliminary data.</text>
</comment>